<accession>A0ABZ1V2I8</accession>
<keyword evidence="2" id="KW-0732">Signal</keyword>
<feature type="compositionally biased region" description="Low complexity" evidence="1">
    <location>
        <begin position="184"/>
        <end position="212"/>
    </location>
</feature>
<name>A0ABZ1V2I8_9ACTN</name>
<feature type="chain" id="PRO_5045230872" evidence="2">
    <location>
        <begin position="31"/>
        <end position="287"/>
    </location>
</feature>
<evidence type="ECO:0000256" key="1">
    <source>
        <dbReference type="SAM" id="MobiDB-lite"/>
    </source>
</evidence>
<reference evidence="3" key="1">
    <citation type="submission" date="2022-10" db="EMBL/GenBank/DDBJ databases">
        <title>The complete genomes of actinobacterial strains from the NBC collection.</title>
        <authorList>
            <person name="Joergensen T.S."/>
            <person name="Alvarez Arevalo M."/>
            <person name="Sterndorff E.B."/>
            <person name="Faurdal D."/>
            <person name="Vuksanovic O."/>
            <person name="Mourched A.-S."/>
            <person name="Charusanti P."/>
            <person name="Shaw S."/>
            <person name="Blin K."/>
            <person name="Weber T."/>
        </authorList>
    </citation>
    <scope>NUCLEOTIDE SEQUENCE</scope>
    <source>
        <strain evidence="3">NBC_00489</strain>
    </source>
</reference>
<sequence>MQRKAYVPAAVALLAALLAACTGGSGDGSAQDDKAGGSATSTPVAQPGKYSTLSDACTVPDSEELEALLPGLKLLTDEEQREKAYDGTATLTYDNDRRSGCRWKAESDAASDQLYIDFERVVSYDASVSDDDSAARVFDEKAEAADIPRDGAVTSVGPSSTSSASAENGKNSKDAKGSKGAKGADGAEAAKGPGNSGSGSPDPSSGSSSSASVLPRLLDGLGDEAFLDDALSPTQQRTVTVVFRTSNVLVTVQYEEQPTRTGTVAGSEEMQDRAQNLARQLAGSFKG</sequence>
<feature type="compositionally biased region" description="Polar residues" evidence="1">
    <location>
        <begin position="38"/>
        <end position="53"/>
    </location>
</feature>
<protein>
    <submittedName>
        <fullName evidence="3">DUF3558 domain-containing protein</fullName>
    </submittedName>
</protein>
<dbReference type="PROSITE" id="PS51257">
    <property type="entry name" value="PROKAR_LIPOPROTEIN"/>
    <property type="match status" value="1"/>
</dbReference>
<evidence type="ECO:0000256" key="2">
    <source>
        <dbReference type="SAM" id="SignalP"/>
    </source>
</evidence>
<proteinExistence type="predicted"/>
<feature type="region of interest" description="Disordered" evidence="1">
    <location>
        <begin position="26"/>
        <end position="53"/>
    </location>
</feature>
<dbReference type="EMBL" id="CP108330">
    <property type="protein sequence ID" value="WUR38209.1"/>
    <property type="molecule type" value="Genomic_DNA"/>
</dbReference>
<feature type="signal peptide" evidence="2">
    <location>
        <begin position="1"/>
        <end position="30"/>
    </location>
</feature>
<evidence type="ECO:0000313" key="4">
    <source>
        <dbReference type="Proteomes" id="UP001432161"/>
    </source>
</evidence>
<organism evidence="3 4">
    <name type="scientific">Streptomyces griseoaurantiacus</name>
    <dbReference type="NCBI Taxonomy" id="68213"/>
    <lineage>
        <taxon>Bacteria</taxon>
        <taxon>Bacillati</taxon>
        <taxon>Actinomycetota</taxon>
        <taxon>Actinomycetes</taxon>
        <taxon>Kitasatosporales</taxon>
        <taxon>Streptomycetaceae</taxon>
        <taxon>Streptomyces</taxon>
        <taxon>Streptomyces aurantiacus group</taxon>
    </lineage>
</organism>
<dbReference type="Proteomes" id="UP001432161">
    <property type="component" value="Chromosome"/>
</dbReference>
<evidence type="ECO:0000313" key="3">
    <source>
        <dbReference type="EMBL" id="WUR38209.1"/>
    </source>
</evidence>
<keyword evidence="4" id="KW-1185">Reference proteome</keyword>
<feature type="region of interest" description="Disordered" evidence="1">
    <location>
        <begin position="148"/>
        <end position="214"/>
    </location>
</feature>
<gene>
    <name evidence="3" type="ORF">OHN36_13930</name>
</gene>
<feature type="compositionally biased region" description="Low complexity" evidence="1">
    <location>
        <begin position="151"/>
        <end position="169"/>
    </location>
</feature>